<dbReference type="GO" id="GO:0008237">
    <property type="term" value="F:metallopeptidase activity"/>
    <property type="evidence" value="ECO:0007669"/>
    <property type="project" value="UniProtKB-KW"/>
</dbReference>
<dbReference type="GO" id="GO:0006508">
    <property type="term" value="P:proteolysis"/>
    <property type="evidence" value="ECO:0007669"/>
    <property type="project" value="UniProtKB-KW"/>
</dbReference>
<evidence type="ECO:0000256" key="6">
    <source>
        <dbReference type="ARBA" id="ARBA00022692"/>
    </source>
</evidence>
<keyword evidence="11 13" id="KW-0472">Membrane</keyword>
<keyword evidence="9 13" id="KW-1133">Transmembrane helix</keyword>
<comment type="subcellular location">
    <subcellularLocation>
        <location evidence="1">Plastid</location>
        <location evidence="1">Chloroplast membrane</location>
        <topology evidence="1">Multi-pass membrane protein</topology>
    </subcellularLocation>
</comment>
<proteinExistence type="inferred from homology"/>
<keyword evidence="10" id="KW-0482">Metalloprotease</keyword>
<feature type="transmembrane region" description="Helical" evidence="13">
    <location>
        <begin position="446"/>
        <end position="467"/>
    </location>
</feature>
<name>A0A8T0GPL8_CERPU</name>
<sequence>MGVLPCAIGTAAAAAAVSSSSSAAVALLSLRSCRGEDWSFGRSTAGRKWTRTGGVACGQGLGRRGLRGGGFRRGFCVRSGGDGDGEVEEKEDRKEDGSAGRVEVEVSPVVLKQLEAGKKKEERAGMSVMGILEKVVKAGDEQKSSGLSLIEQNMKKRRERFGSEGNDNKPAVPLSFDVDARNDENRFDGAYFARLEELGEETLEINTLDDFYPAFIILITDALLELGDLMKMLGDGEFFSTQAMLRASRIPVQESSSGLKGFPEDTQLRRSLDNILVNVQALSFYISSLFAGPDGVPLNTDESLMTEADLLYNMYYKYKHKETLTVPLDERELQEQVLSGSGFDVLGKAVRCRQGLIFSGNWTKTPGLARQEVQRILDEKYQGLVAILLDKVPGTDYSGVLIAHKNELLSFTLSERGDGILASSLLFGVLVYTLQFANADVGFDEVYLQGALVALGFFGVTAGGWLARKAVAALYKVSHMVRLPFSLPVPHQGSFSTVVFYKGCLPDRKTLLDLSLSSAFASLAISGALIAASFTSWGSSNSSVADFQGLLLVPEQLFSYSSAFSWLVHRLSIATLSGEVGEDLNLVLSPLALAGVLGLHSTALGLLPVGIFDGGRIVTGIFGRDVQHVVTTVTFFLVAVSLAVKEPWLAVSWLVGTTPALMDDWFQIDEATQPDFTRKAVGLAMVFAAVGAFVPTLT</sequence>
<accession>A0A8T0GPL8</accession>
<evidence type="ECO:0000256" key="9">
    <source>
        <dbReference type="ARBA" id="ARBA00022989"/>
    </source>
</evidence>
<keyword evidence="3" id="KW-0150">Chloroplast</keyword>
<evidence type="ECO:0000256" key="12">
    <source>
        <dbReference type="SAM" id="MobiDB-lite"/>
    </source>
</evidence>
<feature type="transmembrane region" description="Helical" evidence="13">
    <location>
        <begin position="516"/>
        <end position="537"/>
    </location>
</feature>
<comment type="similarity">
    <text evidence="2">Belongs to the peptidase M50B family.</text>
</comment>
<evidence type="ECO:0000256" key="4">
    <source>
        <dbReference type="ARBA" id="ARBA00022640"/>
    </source>
</evidence>
<evidence type="ECO:0000256" key="3">
    <source>
        <dbReference type="ARBA" id="ARBA00022528"/>
    </source>
</evidence>
<dbReference type="PANTHER" id="PTHR31412">
    <property type="entry name" value="ZINC METALLOPROTEASE EGY1"/>
    <property type="match status" value="1"/>
</dbReference>
<keyword evidence="7" id="KW-0378">Hydrolase</keyword>
<evidence type="ECO:0000256" key="7">
    <source>
        <dbReference type="ARBA" id="ARBA00022801"/>
    </source>
</evidence>
<dbReference type="AlphaFoldDB" id="A0A8T0GPL8"/>
<evidence type="ECO:0000256" key="13">
    <source>
        <dbReference type="SAM" id="Phobius"/>
    </source>
</evidence>
<keyword evidence="6 13" id="KW-0812">Transmembrane</keyword>
<evidence type="ECO:0000256" key="5">
    <source>
        <dbReference type="ARBA" id="ARBA00022670"/>
    </source>
</evidence>
<dbReference type="Proteomes" id="UP000822688">
    <property type="component" value="Chromosome 10"/>
</dbReference>
<feature type="transmembrane region" description="Helical" evidence="13">
    <location>
        <begin position="633"/>
        <end position="656"/>
    </location>
</feature>
<keyword evidence="5" id="KW-0645">Protease</keyword>
<gene>
    <name evidence="14" type="ORF">KC19_10G179800</name>
</gene>
<keyword evidence="8" id="KW-0809">Transit peptide</keyword>
<evidence type="ECO:0000313" key="15">
    <source>
        <dbReference type="Proteomes" id="UP000822688"/>
    </source>
</evidence>
<feature type="region of interest" description="Disordered" evidence="12">
    <location>
        <begin position="81"/>
        <end position="101"/>
    </location>
</feature>
<feature type="transmembrane region" description="Helical" evidence="13">
    <location>
        <begin position="676"/>
        <end position="697"/>
    </location>
</feature>
<evidence type="ECO:0000313" key="14">
    <source>
        <dbReference type="EMBL" id="KAG0560425.1"/>
    </source>
</evidence>
<evidence type="ECO:0000256" key="1">
    <source>
        <dbReference type="ARBA" id="ARBA00004508"/>
    </source>
</evidence>
<evidence type="ECO:0000256" key="11">
    <source>
        <dbReference type="ARBA" id="ARBA00023136"/>
    </source>
</evidence>
<dbReference type="PANTHER" id="PTHR31412:SF6">
    <property type="match status" value="1"/>
</dbReference>
<comment type="caution">
    <text evidence="14">The sequence shown here is derived from an EMBL/GenBank/DDBJ whole genome shotgun (WGS) entry which is preliminary data.</text>
</comment>
<feature type="compositionally biased region" description="Basic and acidic residues" evidence="12">
    <location>
        <begin position="90"/>
        <end position="101"/>
    </location>
</feature>
<protein>
    <submittedName>
        <fullName evidence="14">Uncharacterized protein</fullName>
    </submittedName>
</protein>
<dbReference type="GO" id="GO:0031969">
    <property type="term" value="C:chloroplast membrane"/>
    <property type="evidence" value="ECO:0007669"/>
    <property type="project" value="UniProtKB-SubCell"/>
</dbReference>
<dbReference type="EMBL" id="CM026431">
    <property type="protein sequence ID" value="KAG0560425.1"/>
    <property type="molecule type" value="Genomic_DNA"/>
</dbReference>
<organism evidence="14 15">
    <name type="scientific">Ceratodon purpureus</name>
    <name type="common">Fire moss</name>
    <name type="synonym">Dicranum purpureum</name>
    <dbReference type="NCBI Taxonomy" id="3225"/>
    <lineage>
        <taxon>Eukaryota</taxon>
        <taxon>Viridiplantae</taxon>
        <taxon>Streptophyta</taxon>
        <taxon>Embryophyta</taxon>
        <taxon>Bryophyta</taxon>
        <taxon>Bryophytina</taxon>
        <taxon>Bryopsida</taxon>
        <taxon>Dicranidae</taxon>
        <taxon>Pseudoditrichales</taxon>
        <taxon>Ditrichaceae</taxon>
        <taxon>Ceratodon</taxon>
    </lineage>
</organism>
<keyword evidence="15" id="KW-1185">Reference proteome</keyword>
<keyword evidence="4" id="KW-0934">Plastid</keyword>
<feature type="transmembrane region" description="Helical" evidence="13">
    <location>
        <begin position="588"/>
        <end position="612"/>
    </location>
</feature>
<dbReference type="InterPro" id="IPR044838">
    <property type="entry name" value="EGY1-like"/>
</dbReference>
<evidence type="ECO:0000256" key="10">
    <source>
        <dbReference type="ARBA" id="ARBA00023049"/>
    </source>
</evidence>
<reference evidence="14" key="1">
    <citation type="submission" date="2020-06" db="EMBL/GenBank/DDBJ databases">
        <title>WGS assembly of Ceratodon purpureus strain R40.</title>
        <authorList>
            <person name="Carey S.B."/>
            <person name="Jenkins J."/>
            <person name="Shu S."/>
            <person name="Lovell J.T."/>
            <person name="Sreedasyam A."/>
            <person name="Maumus F."/>
            <person name="Tiley G.P."/>
            <person name="Fernandez-Pozo N."/>
            <person name="Barry K."/>
            <person name="Chen C."/>
            <person name="Wang M."/>
            <person name="Lipzen A."/>
            <person name="Daum C."/>
            <person name="Saski C.A."/>
            <person name="Payton A.C."/>
            <person name="Mcbreen J.C."/>
            <person name="Conrad R.E."/>
            <person name="Kollar L.M."/>
            <person name="Olsson S."/>
            <person name="Huttunen S."/>
            <person name="Landis J.B."/>
            <person name="Wickett N.J."/>
            <person name="Johnson M.G."/>
            <person name="Rensing S.A."/>
            <person name="Grimwood J."/>
            <person name="Schmutz J."/>
            <person name="Mcdaniel S.F."/>
        </authorList>
    </citation>
    <scope>NUCLEOTIDE SEQUENCE</scope>
    <source>
        <strain evidence="14">R40</strain>
    </source>
</reference>
<evidence type="ECO:0000256" key="2">
    <source>
        <dbReference type="ARBA" id="ARBA00007931"/>
    </source>
</evidence>
<evidence type="ECO:0000256" key="8">
    <source>
        <dbReference type="ARBA" id="ARBA00022946"/>
    </source>
</evidence>